<evidence type="ECO:0000256" key="8">
    <source>
        <dbReference type="ARBA" id="ARBA00022989"/>
    </source>
</evidence>
<dbReference type="InterPro" id="IPR051045">
    <property type="entry name" value="TonB-dependent_transducer"/>
</dbReference>
<dbReference type="GO" id="GO:0098797">
    <property type="term" value="C:plasma membrane protein complex"/>
    <property type="evidence" value="ECO:0007669"/>
    <property type="project" value="TreeGrafter"/>
</dbReference>
<dbReference type="Gene3D" id="3.30.1150.10">
    <property type="match status" value="1"/>
</dbReference>
<dbReference type="GO" id="GO:0055085">
    <property type="term" value="P:transmembrane transport"/>
    <property type="evidence" value="ECO:0007669"/>
    <property type="project" value="InterPro"/>
</dbReference>
<feature type="domain" description="TonB C-terminal" evidence="10">
    <location>
        <begin position="6"/>
        <end position="108"/>
    </location>
</feature>
<dbReference type="KEGG" id="hsk:H4317_18125"/>
<keyword evidence="7" id="KW-0653">Protein transport</keyword>
<accession>A0A7G7W6P3</accession>
<evidence type="ECO:0000256" key="6">
    <source>
        <dbReference type="ARBA" id="ARBA00022692"/>
    </source>
</evidence>
<comment type="subcellular location">
    <subcellularLocation>
        <location evidence="1">Cell inner membrane</location>
        <topology evidence="1">Single-pass membrane protein</topology>
        <orientation evidence="1">Periplasmic side</orientation>
    </subcellularLocation>
</comment>
<evidence type="ECO:0000259" key="10">
    <source>
        <dbReference type="PROSITE" id="PS52015"/>
    </source>
</evidence>
<evidence type="ECO:0000256" key="3">
    <source>
        <dbReference type="ARBA" id="ARBA00022448"/>
    </source>
</evidence>
<evidence type="ECO:0000256" key="1">
    <source>
        <dbReference type="ARBA" id="ARBA00004383"/>
    </source>
</evidence>
<keyword evidence="5" id="KW-0997">Cell inner membrane</keyword>
<dbReference type="NCBIfam" id="TIGR01352">
    <property type="entry name" value="tonB_Cterm"/>
    <property type="match status" value="1"/>
</dbReference>
<name>A0A7G7W6P3_9BACT</name>
<dbReference type="EMBL" id="CP060202">
    <property type="protein sequence ID" value="QNH62036.1"/>
    <property type="molecule type" value="Genomic_DNA"/>
</dbReference>
<keyword evidence="3" id="KW-0813">Transport</keyword>
<proteinExistence type="inferred from homology"/>
<protein>
    <submittedName>
        <fullName evidence="11">TonB family protein</fullName>
    </submittedName>
</protein>
<dbReference type="GO" id="GO:0015031">
    <property type="term" value="P:protein transport"/>
    <property type="evidence" value="ECO:0007669"/>
    <property type="project" value="UniProtKB-KW"/>
</dbReference>
<keyword evidence="8" id="KW-1133">Transmembrane helix</keyword>
<comment type="similarity">
    <text evidence="2">Belongs to the TonB family.</text>
</comment>
<keyword evidence="12" id="KW-1185">Reference proteome</keyword>
<dbReference type="AlphaFoldDB" id="A0A7G7W6P3"/>
<keyword evidence="4" id="KW-1003">Cell membrane</keyword>
<evidence type="ECO:0000313" key="12">
    <source>
        <dbReference type="Proteomes" id="UP000515489"/>
    </source>
</evidence>
<evidence type="ECO:0000256" key="5">
    <source>
        <dbReference type="ARBA" id="ARBA00022519"/>
    </source>
</evidence>
<dbReference type="Pfam" id="PF03544">
    <property type="entry name" value="TonB_C"/>
    <property type="match status" value="1"/>
</dbReference>
<reference evidence="11 12" key="1">
    <citation type="submission" date="2020-08" db="EMBL/GenBank/DDBJ databases">
        <title>Hymenobacter sp. S2-20-2 genome sequencing.</title>
        <authorList>
            <person name="Jin L."/>
        </authorList>
    </citation>
    <scope>NUCLEOTIDE SEQUENCE [LARGE SCALE GENOMIC DNA]</scope>
    <source>
        <strain evidence="11 12">S2-20-2</strain>
    </source>
</reference>
<keyword evidence="6" id="KW-0812">Transmembrane</keyword>
<dbReference type="PANTHER" id="PTHR33446:SF2">
    <property type="entry name" value="PROTEIN TONB"/>
    <property type="match status" value="1"/>
</dbReference>
<dbReference type="RefSeq" id="WP_185887954.1">
    <property type="nucleotide sequence ID" value="NZ_CP060202.1"/>
</dbReference>
<sequence>MPVYPGGPTQLLRDLTASVVYPEVAVGTNVGGNVLVDFIVAPNGRIYEVKLNKGIVSGPGQEAAAQALNEAAVAAVQRLKKKWQAGRQNGKAVAVSFTVPLAFAPSGR</sequence>
<evidence type="ECO:0000256" key="9">
    <source>
        <dbReference type="ARBA" id="ARBA00023136"/>
    </source>
</evidence>
<dbReference type="InterPro" id="IPR037682">
    <property type="entry name" value="TonB_C"/>
</dbReference>
<evidence type="ECO:0000313" key="11">
    <source>
        <dbReference type="EMBL" id="QNH62036.1"/>
    </source>
</evidence>
<evidence type="ECO:0000256" key="2">
    <source>
        <dbReference type="ARBA" id="ARBA00006555"/>
    </source>
</evidence>
<keyword evidence="9" id="KW-0472">Membrane</keyword>
<dbReference type="SUPFAM" id="SSF74653">
    <property type="entry name" value="TolA/TonB C-terminal domain"/>
    <property type="match status" value="1"/>
</dbReference>
<evidence type="ECO:0000256" key="4">
    <source>
        <dbReference type="ARBA" id="ARBA00022475"/>
    </source>
</evidence>
<gene>
    <name evidence="11" type="ORF">H4317_18125</name>
</gene>
<organism evidence="11 12">
    <name type="scientific">Hymenobacter sediminicola</name>
    <dbReference type="NCBI Taxonomy" id="2761579"/>
    <lineage>
        <taxon>Bacteria</taxon>
        <taxon>Pseudomonadati</taxon>
        <taxon>Bacteroidota</taxon>
        <taxon>Cytophagia</taxon>
        <taxon>Cytophagales</taxon>
        <taxon>Hymenobacteraceae</taxon>
        <taxon>Hymenobacter</taxon>
    </lineage>
</organism>
<dbReference type="InterPro" id="IPR006260">
    <property type="entry name" value="TonB/TolA_C"/>
</dbReference>
<dbReference type="GO" id="GO:0031992">
    <property type="term" value="F:energy transducer activity"/>
    <property type="evidence" value="ECO:0007669"/>
    <property type="project" value="TreeGrafter"/>
</dbReference>
<evidence type="ECO:0000256" key="7">
    <source>
        <dbReference type="ARBA" id="ARBA00022927"/>
    </source>
</evidence>
<dbReference type="Proteomes" id="UP000515489">
    <property type="component" value="Chromosome"/>
</dbReference>
<dbReference type="PANTHER" id="PTHR33446">
    <property type="entry name" value="PROTEIN TONB-RELATED"/>
    <property type="match status" value="1"/>
</dbReference>
<dbReference type="PROSITE" id="PS52015">
    <property type="entry name" value="TONB_CTD"/>
    <property type="match status" value="1"/>
</dbReference>